<evidence type="ECO:0000313" key="1">
    <source>
        <dbReference type="EMBL" id="SHI39135.1"/>
    </source>
</evidence>
<dbReference type="SUPFAM" id="SSF51905">
    <property type="entry name" value="FAD/NAD(P)-binding domain"/>
    <property type="match status" value="1"/>
</dbReference>
<reference evidence="1 2" key="1">
    <citation type="submission" date="2016-11" db="EMBL/GenBank/DDBJ databases">
        <authorList>
            <person name="Jaros S."/>
            <person name="Januszkiewicz K."/>
            <person name="Wedrychowicz H."/>
        </authorList>
    </citation>
    <scope>NUCLEOTIDE SEQUENCE [LARGE SCALE GENOMIC DNA]</scope>
    <source>
        <strain evidence="1 2">DSM 12906</strain>
    </source>
</reference>
<protein>
    <recommendedName>
        <fullName evidence="3">FAD dependent oxidoreductase</fullName>
    </recommendedName>
</protein>
<keyword evidence="2" id="KW-1185">Reference proteome</keyword>
<name>A0A1M6ARQ1_9ACTN</name>
<dbReference type="RefSeq" id="WP_073185682.1">
    <property type="nucleotide sequence ID" value="NZ_FQZG01000005.1"/>
</dbReference>
<sequence length="312" mass="33339">MLIIRGATLAGVAAAARLARLGHEVTLVTDGDQVGGAGALPDVIAVPAAWRDVFKKSGGHLQAELNRVHVELVEALPREYVLADGSTLLLPGERGAQYRAVAERFGEAEAARWRALVDDLDDLWHAYRRHALEGIAPVADARDRAALWLDVTVGQLAERVDDRLAPIVLEAGGSPAAPAVEALSLSAERRFGRWRLVDGDGGALPGSLLLDLLARRIEERGVRLVERCESSPDLDATLPDRPLRAVSAEDWLTRVPIVGSDGVVRASACSPAGPAPWAELGSAALAVYELHERLTGEDCRPTNVAFKLPRLA</sequence>
<dbReference type="Proteomes" id="UP000184512">
    <property type="component" value="Unassembled WGS sequence"/>
</dbReference>
<evidence type="ECO:0000313" key="2">
    <source>
        <dbReference type="Proteomes" id="UP000184512"/>
    </source>
</evidence>
<proteinExistence type="predicted"/>
<dbReference type="AlphaFoldDB" id="A0A1M6ARQ1"/>
<organism evidence="1 2">
    <name type="scientific">Tessaracoccus bendigoensis DSM 12906</name>
    <dbReference type="NCBI Taxonomy" id="1123357"/>
    <lineage>
        <taxon>Bacteria</taxon>
        <taxon>Bacillati</taxon>
        <taxon>Actinomycetota</taxon>
        <taxon>Actinomycetes</taxon>
        <taxon>Propionibacteriales</taxon>
        <taxon>Propionibacteriaceae</taxon>
        <taxon>Tessaracoccus</taxon>
    </lineage>
</organism>
<dbReference type="STRING" id="1123357.SAMN02745244_00253"/>
<evidence type="ECO:0008006" key="3">
    <source>
        <dbReference type="Google" id="ProtNLM"/>
    </source>
</evidence>
<dbReference type="EMBL" id="FQZG01000005">
    <property type="protein sequence ID" value="SHI39135.1"/>
    <property type="molecule type" value="Genomic_DNA"/>
</dbReference>
<dbReference type="Gene3D" id="3.50.50.60">
    <property type="entry name" value="FAD/NAD(P)-binding domain"/>
    <property type="match status" value="1"/>
</dbReference>
<accession>A0A1M6ARQ1</accession>
<gene>
    <name evidence="1" type="ORF">SAMN02745244_00253</name>
</gene>
<dbReference type="OrthoDB" id="9774675at2"/>
<dbReference type="InterPro" id="IPR036188">
    <property type="entry name" value="FAD/NAD-bd_sf"/>
</dbReference>